<evidence type="ECO:0000256" key="1">
    <source>
        <dbReference type="SAM" id="MobiDB-lite"/>
    </source>
</evidence>
<keyword evidence="2" id="KW-1133">Transmembrane helix</keyword>
<evidence type="ECO:0000256" key="2">
    <source>
        <dbReference type="SAM" id="Phobius"/>
    </source>
</evidence>
<dbReference type="Proteomes" id="UP000624404">
    <property type="component" value="Unassembled WGS sequence"/>
</dbReference>
<evidence type="ECO:0000313" key="4">
    <source>
        <dbReference type="Proteomes" id="UP000624404"/>
    </source>
</evidence>
<comment type="caution">
    <text evidence="3">The sequence shown here is derived from an EMBL/GenBank/DDBJ whole genome shotgun (WGS) entry which is preliminary data.</text>
</comment>
<sequence>MQANHVIGVLISVLMTFMVLLGMGVYYFARAMQRRLFQARNFGQSSTGETQGTRSIFSSQASSEQLNQEFQSSSSTQSRSTRASARRDDSKHPTYQAKSERSRRLSDIAEEWQNGGYQGVSPEGTSDETAESLLQLEQEIPVSHGCNQTCHGHHPRPGERQVGLGIAHGKGRQVFADNE</sequence>
<organism evidence="3 4">
    <name type="scientific">Sclerotinia trifoliorum</name>
    <dbReference type="NCBI Taxonomy" id="28548"/>
    <lineage>
        <taxon>Eukaryota</taxon>
        <taxon>Fungi</taxon>
        <taxon>Dikarya</taxon>
        <taxon>Ascomycota</taxon>
        <taxon>Pezizomycotina</taxon>
        <taxon>Leotiomycetes</taxon>
        <taxon>Helotiales</taxon>
        <taxon>Sclerotiniaceae</taxon>
        <taxon>Sclerotinia</taxon>
    </lineage>
</organism>
<dbReference type="AlphaFoldDB" id="A0A8H2VL18"/>
<dbReference type="OrthoDB" id="3537513at2759"/>
<feature type="compositionally biased region" description="Low complexity" evidence="1">
    <location>
        <begin position="71"/>
        <end position="83"/>
    </location>
</feature>
<protein>
    <submittedName>
        <fullName evidence="3">783e94ef-df90-4010-add9-0c51eb720162</fullName>
    </submittedName>
</protein>
<keyword evidence="2" id="KW-0472">Membrane</keyword>
<dbReference type="EMBL" id="CAJHIA010000002">
    <property type="protein sequence ID" value="CAD6439477.1"/>
    <property type="molecule type" value="Genomic_DNA"/>
</dbReference>
<keyword evidence="4" id="KW-1185">Reference proteome</keyword>
<proteinExistence type="predicted"/>
<feature type="transmembrane region" description="Helical" evidence="2">
    <location>
        <begin position="6"/>
        <end position="29"/>
    </location>
</feature>
<name>A0A8H2VL18_9HELO</name>
<gene>
    <name evidence="3" type="ORF">SCLTRI_LOCUS235</name>
</gene>
<feature type="region of interest" description="Disordered" evidence="1">
    <location>
        <begin position="43"/>
        <end position="106"/>
    </location>
</feature>
<accession>A0A8H2VL18</accession>
<keyword evidence="2" id="KW-0812">Transmembrane</keyword>
<feature type="compositionally biased region" description="Basic and acidic residues" evidence="1">
    <location>
        <begin position="85"/>
        <end position="106"/>
    </location>
</feature>
<feature type="compositionally biased region" description="Polar residues" evidence="1">
    <location>
        <begin position="43"/>
        <end position="70"/>
    </location>
</feature>
<evidence type="ECO:0000313" key="3">
    <source>
        <dbReference type="EMBL" id="CAD6439477.1"/>
    </source>
</evidence>
<reference evidence="3" key="1">
    <citation type="submission" date="2020-10" db="EMBL/GenBank/DDBJ databases">
        <authorList>
            <person name="Kusch S."/>
        </authorList>
    </citation>
    <scope>NUCLEOTIDE SEQUENCE</scope>
    <source>
        <strain evidence="3">SwB9</strain>
    </source>
</reference>